<gene>
    <name evidence="2" type="ORF">SAMN05444320_113130</name>
</gene>
<feature type="transmembrane region" description="Helical" evidence="1">
    <location>
        <begin position="165"/>
        <end position="187"/>
    </location>
</feature>
<dbReference type="EMBL" id="FQVN01000013">
    <property type="protein sequence ID" value="SHG77046.1"/>
    <property type="molecule type" value="Genomic_DNA"/>
</dbReference>
<dbReference type="AlphaFoldDB" id="A0A1M5MIG6"/>
<evidence type="ECO:0008006" key="4">
    <source>
        <dbReference type="Google" id="ProtNLM"/>
    </source>
</evidence>
<feature type="transmembrane region" description="Helical" evidence="1">
    <location>
        <begin position="47"/>
        <end position="68"/>
    </location>
</feature>
<evidence type="ECO:0000313" key="3">
    <source>
        <dbReference type="Proteomes" id="UP000184501"/>
    </source>
</evidence>
<dbReference type="Proteomes" id="UP000184501">
    <property type="component" value="Unassembled WGS sequence"/>
</dbReference>
<evidence type="ECO:0000256" key="1">
    <source>
        <dbReference type="SAM" id="Phobius"/>
    </source>
</evidence>
<name>A0A1M5MIG6_STRHI</name>
<feature type="transmembrane region" description="Helical" evidence="1">
    <location>
        <begin position="106"/>
        <end position="125"/>
    </location>
</feature>
<feature type="transmembrane region" description="Helical" evidence="1">
    <location>
        <begin position="199"/>
        <end position="215"/>
    </location>
</feature>
<keyword evidence="3" id="KW-1185">Reference proteome</keyword>
<keyword evidence="1" id="KW-0472">Membrane</keyword>
<feature type="transmembrane region" description="Helical" evidence="1">
    <location>
        <begin position="20"/>
        <end position="41"/>
    </location>
</feature>
<evidence type="ECO:0000313" key="2">
    <source>
        <dbReference type="EMBL" id="SHG77046.1"/>
    </source>
</evidence>
<accession>A0A1M5MIG6</accession>
<feature type="transmembrane region" description="Helical" evidence="1">
    <location>
        <begin position="75"/>
        <end position="94"/>
    </location>
</feature>
<reference evidence="2 3" key="1">
    <citation type="submission" date="2016-11" db="EMBL/GenBank/DDBJ databases">
        <authorList>
            <person name="Jaros S."/>
            <person name="Januszkiewicz K."/>
            <person name="Wedrychowicz H."/>
        </authorList>
    </citation>
    <scope>NUCLEOTIDE SEQUENCE [LARGE SCALE GENOMIC DNA]</scope>
    <source>
        <strain evidence="2 3">DSM 44523</strain>
    </source>
</reference>
<dbReference type="OrthoDB" id="3781030at2"/>
<dbReference type="STRING" id="2017.SAMN05444320_113130"/>
<proteinExistence type="predicted"/>
<protein>
    <recommendedName>
        <fullName evidence="4">Intracellular septation protein A</fullName>
    </recommendedName>
</protein>
<dbReference type="RefSeq" id="WP_073489219.1">
    <property type="nucleotide sequence ID" value="NZ_FQVN01000013.1"/>
</dbReference>
<sequence length="223" mass="24678">MSGPRREIGAERRAGTRALLRRNAAAVAFDVVVPMAAYYGLRLAGVGQWWALMAGVLIALPHPAYRLARDRRLDLMAVFTVSVMVFSVVIGLLTDDPRALVVRESWVGALLGLLGAWMLVTVLRGRPALLVLGRTVAVTRTGESGAREWEARWEHDHRFRSGMRVLTAVWGAVLLVDTVVNIALVYLLPIDLVALVPKVQWWVVLAGLLAFHLRYTKKAQLRA</sequence>
<dbReference type="NCBIfam" id="NF041646">
    <property type="entry name" value="VC0807_fam"/>
    <property type="match status" value="1"/>
</dbReference>
<keyword evidence="1" id="KW-1133">Transmembrane helix</keyword>
<keyword evidence="1" id="KW-0812">Transmembrane</keyword>
<organism evidence="2 3">
    <name type="scientific">Streptoalloteichus hindustanus</name>
    <dbReference type="NCBI Taxonomy" id="2017"/>
    <lineage>
        <taxon>Bacteria</taxon>
        <taxon>Bacillati</taxon>
        <taxon>Actinomycetota</taxon>
        <taxon>Actinomycetes</taxon>
        <taxon>Pseudonocardiales</taxon>
        <taxon>Pseudonocardiaceae</taxon>
        <taxon>Streptoalloteichus</taxon>
    </lineage>
</organism>